<evidence type="ECO:0000256" key="4">
    <source>
        <dbReference type="ARBA" id="ARBA00022989"/>
    </source>
</evidence>
<dbReference type="Proteomes" id="UP000245992">
    <property type="component" value="Unassembled WGS sequence"/>
</dbReference>
<organism evidence="9 10">
    <name type="scientific">Streptomyces scopuliridis RB72</name>
    <dbReference type="NCBI Taxonomy" id="1440053"/>
    <lineage>
        <taxon>Bacteria</taxon>
        <taxon>Bacillati</taxon>
        <taxon>Actinomycetota</taxon>
        <taxon>Actinomycetes</taxon>
        <taxon>Kitasatosporales</taxon>
        <taxon>Streptomycetaceae</taxon>
        <taxon>Streptomyces</taxon>
    </lineage>
</organism>
<keyword evidence="5 7" id="KW-0472">Membrane</keyword>
<accession>A0A2T7TBN7</accession>
<feature type="domain" description="MASE1" evidence="8">
    <location>
        <begin position="37"/>
        <end position="308"/>
    </location>
</feature>
<dbReference type="InterPro" id="IPR007895">
    <property type="entry name" value="MASE1"/>
</dbReference>
<feature type="transmembrane region" description="Helical" evidence="7">
    <location>
        <begin position="135"/>
        <end position="160"/>
    </location>
</feature>
<feature type="transmembrane region" description="Helical" evidence="7">
    <location>
        <begin position="29"/>
        <end position="48"/>
    </location>
</feature>
<evidence type="ECO:0000256" key="1">
    <source>
        <dbReference type="ARBA" id="ARBA00004651"/>
    </source>
</evidence>
<name>A0A2T7TBN7_9ACTN</name>
<evidence type="ECO:0000256" key="5">
    <source>
        <dbReference type="ARBA" id="ARBA00023136"/>
    </source>
</evidence>
<feature type="compositionally biased region" description="Basic residues" evidence="6">
    <location>
        <begin position="336"/>
        <end position="352"/>
    </location>
</feature>
<feature type="transmembrane region" description="Helical" evidence="7">
    <location>
        <begin position="255"/>
        <end position="277"/>
    </location>
</feature>
<protein>
    <submittedName>
        <fullName evidence="9">Membrane protein</fullName>
    </submittedName>
</protein>
<dbReference type="AlphaFoldDB" id="A0A2T7TBN7"/>
<evidence type="ECO:0000313" key="9">
    <source>
        <dbReference type="EMBL" id="PVE12594.1"/>
    </source>
</evidence>
<proteinExistence type="predicted"/>
<sequence length="352" mass="37285">MRVTAYPGGGRCLMADVVRTEEVRRLSLAVPRILGVAVAYYGAAQLGLLKQLVIGGAVVTPLWPSSGIALAGLLFLGLGVWPGISLGALFTIVTLGPIHLFDIGIIAASTLAPVCACLMLRHVGFRTELDRLRDGVALVFLGALAGMLISATLGTAMLVIGGKLRGEGFWPAWSAWWAGDAMGVLVVTPMLLMLRGARWPRAADFRRWPEALALLIVAVVVTPLATMSALSLLFLVFPVLIWAALRFQLAGSAPYALFVSVLAISEATDLVGAFAHHTLIQRMIALQALNGSVALTSLLLASIVTEQRNVRLKIEQACVELADLVAHLSPAESPKRWRPGRGKKPGKKPGGG</sequence>
<feature type="transmembrane region" description="Helical" evidence="7">
    <location>
        <begin position="68"/>
        <end position="93"/>
    </location>
</feature>
<feature type="transmembrane region" description="Helical" evidence="7">
    <location>
        <begin position="212"/>
        <end position="243"/>
    </location>
</feature>
<evidence type="ECO:0000256" key="3">
    <source>
        <dbReference type="ARBA" id="ARBA00022692"/>
    </source>
</evidence>
<feature type="region of interest" description="Disordered" evidence="6">
    <location>
        <begin position="332"/>
        <end position="352"/>
    </location>
</feature>
<feature type="transmembrane region" description="Helical" evidence="7">
    <location>
        <begin position="172"/>
        <end position="192"/>
    </location>
</feature>
<evidence type="ECO:0000259" key="8">
    <source>
        <dbReference type="Pfam" id="PF05231"/>
    </source>
</evidence>
<reference evidence="9 10" key="1">
    <citation type="submission" date="2013-12" db="EMBL/GenBank/DDBJ databases">
        <title>Annotated genome of Streptomyces scopuliridis.</title>
        <authorList>
            <person name="Olson J.B."/>
        </authorList>
    </citation>
    <scope>NUCLEOTIDE SEQUENCE [LARGE SCALE GENOMIC DNA]</scope>
    <source>
        <strain evidence="9 10">RB72</strain>
    </source>
</reference>
<keyword evidence="10" id="KW-1185">Reference proteome</keyword>
<keyword evidence="2" id="KW-1003">Cell membrane</keyword>
<evidence type="ECO:0000256" key="6">
    <source>
        <dbReference type="SAM" id="MobiDB-lite"/>
    </source>
</evidence>
<comment type="subcellular location">
    <subcellularLocation>
        <location evidence="1">Cell membrane</location>
        <topology evidence="1">Multi-pass membrane protein</topology>
    </subcellularLocation>
</comment>
<evidence type="ECO:0000256" key="2">
    <source>
        <dbReference type="ARBA" id="ARBA00022475"/>
    </source>
</evidence>
<evidence type="ECO:0000313" key="10">
    <source>
        <dbReference type="Proteomes" id="UP000245992"/>
    </source>
</evidence>
<evidence type="ECO:0000256" key="7">
    <source>
        <dbReference type="SAM" id="Phobius"/>
    </source>
</evidence>
<keyword evidence="4 7" id="KW-1133">Transmembrane helix</keyword>
<dbReference type="GO" id="GO:0005886">
    <property type="term" value="C:plasma membrane"/>
    <property type="evidence" value="ECO:0007669"/>
    <property type="project" value="UniProtKB-SubCell"/>
</dbReference>
<gene>
    <name evidence="9" type="ORF">Y717_30900</name>
</gene>
<dbReference type="STRING" id="1440053.GCA_000718095_00775"/>
<dbReference type="Pfam" id="PF05231">
    <property type="entry name" value="MASE1"/>
    <property type="match status" value="1"/>
</dbReference>
<feature type="transmembrane region" description="Helical" evidence="7">
    <location>
        <begin position="100"/>
        <end position="123"/>
    </location>
</feature>
<dbReference type="EMBL" id="AZSP01000071">
    <property type="protein sequence ID" value="PVE12594.1"/>
    <property type="molecule type" value="Genomic_DNA"/>
</dbReference>
<comment type="caution">
    <text evidence="9">The sequence shown here is derived from an EMBL/GenBank/DDBJ whole genome shotgun (WGS) entry which is preliminary data.</text>
</comment>
<keyword evidence="3 7" id="KW-0812">Transmembrane</keyword>